<dbReference type="PANTHER" id="PTHR30408:SF12">
    <property type="entry name" value="TYPE I RESTRICTION ENZYME MJAVIII SPECIFICITY SUBUNIT"/>
    <property type="match status" value="1"/>
</dbReference>
<dbReference type="SUPFAM" id="SSF116734">
    <property type="entry name" value="DNA methylase specificity domain"/>
    <property type="match status" value="2"/>
</dbReference>
<keyword evidence="6" id="KW-1185">Reference proteome</keyword>
<comment type="similarity">
    <text evidence="1">Belongs to the type-I restriction system S methylase family.</text>
</comment>
<feature type="domain" description="Type I restriction modification DNA specificity" evidence="4">
    <location>
        <begin position="178"/>
        <end position="319"/>
    </location>
</feature>
<dbReference type="CDD" id="cd17262">
    <property type="entry name" value="RMtype1_S_Aco12261I-TRD2-CR2"/>
    <property type="match status" value="1"/>
</dbReference>
<dbReference type="RefSeq" id="WP_146316700.1">
    <property type="nucleotide sequence ID" value="NZ_VCQV01000012.1"/>
</dbReference>
<gene>
    <name evidence="5" type="ORF">FGL98_10415</name>
</gene>
<proteinExistence type="inferred from homology"/>
<name>A0A563E1H9_9MICO</name>
<dbReference type="InterPro" id="IPR000055">
    <property type="entry name" value="Restrct_endonuc_typeI_TRD"/>
</dbReference>
<keyword evidence="2" id="KW-0680">Restriction system</keyword>
<dbReference type="EMBL" id="VCQV01000012">
    <property type="protein sequence ID" value="TWP36366.1"/>
    <property type="molecule type" value="Genomic_DNA"/>
</dbReference>
<dbReference type="Gene3D" id="3.90.220.20">
    <property type="entry name" value="DNA methylase specificity domains"/>
    <property type="match status" value="2"/>
</dbReference>
<feature type="domain" description="Type I restriction modification DNA specificity" evidence="4">
    <location>
        <begin position="5"/>
        <end position="159"/>
    </location>
</feature>
<evidence type="ECO:0000256" key="2">
    <source>
        <dbReference type="ARBA" id="ARBA00022747"/>
    </source>
</evidence>
<dbReference type="PANTHER" id="PTHR30408">
    <property type="entry name" value="TYPE-1 RESTRICTION ENZYME ECOKI SPECIFICITY PROTEIN"/>
    <property type="match status" value="1"/>
</dbReference>
<dbReference type="InterPro" id="IPR044946">
    <property type="entry name" value="Restrct_endonuc_typeI_TRD_sf"/>
</dbReference>
<dbReference type="AlphaFoldDB" id="A0A563E1H9"/>
<comment type="caution">
    <text evidence="5">The sequence shown here is derived from an EMBL/GenBank/DDBJ whole genome shotgun (WGS) entry which is preliminary data.</text>
</comment>
<evidence type="ECO:0000313" key="5">
    <source>
        <dbReference type="EMBL" id="TWP36366.1"/>
    </source>
</evidence>
<dbReference type="OrthoDB" id="9798929at2"/>
<evidence type="ECO:0000313" key="6">
    <source>
        <dbReference type="Proteomes" id="UP000320244"/>
    </source>
</evidence>
<accession>A0A563E1H9</accession>
<keyword evidence="3" id="KW-0238">DNA-binding</keyword>
<dbReference type="Pfam" id="PF01420">
    <property type="entry name" value="Methylase_S"/>
    <property type="match status" value="2"/>
</dbReference>
<protein>
    <recommendedName>
        <fullName evidence="4">Type I restriction modification DNA specificity domain-containing protein</fullName>
    </recommendedName>
</protein>
<reference evidence="5 6" key="2">
    <citation type="submission" date="2019-08" db="EMBL/GenBank/DDBJ databases">
        <title>Jejuicoccus antrihumi gen. nov., sp. nov., a new member of the family Dermacoccaceae isolated from a cave.</title>
        <authorList>
            <person name="Schumann P."/>
            <person name="Kim I.S."/>
        </authorList>
    </citation>
    <scope>NUCLEOTIDE SEQUENCE [LARGE SCALE GENOMIC DNA]</scope>
    <source>
        <strain evidence="5 6">C5-26</strain>
    </source>
</reference>
<dbReference type="GO" id="GO:0009307">
    <property type="term" value="P:DNA restriction-modification system"/>
    <property type="evidence" value="ECO:0007669"/>
    <property type="project" value="UniProtKB-KW"/>
</dbReference>
<dbReference type="InterPro" id="IPR052021">
    <property type="entry name" value="Type-I_RS_S_subunit"/>
</dbReference>
<evidence type="ECO:0000259" key="4">
    <source>
        <dbReference type="Pfam" id="PF01420"/>
    </source>
</evidence>
<evidence type="ECO:0000256" key="1">
    <source>
        <dbReference type="ARBA" id="ARBA00010923"/>
    </source>
</evidence>
<sequence>MSDRWRRTTVGDLTDNFNFARRPIKSSSRVAGLTPYYGASGIVDRVSGHTHNGDFLLVSEDGENLRSRSTPIAFMARGKIWVNNHAHVVQCGSFEETRFLQYLLSVTDVTGYITGSAQPKLSRTALDSIAVCVPCPAEQRGIAEVLGALDDKIAANRTVIDAADRVVAAMFLGTPHTVSESTFADLAEIGGGGTPKTKVEEYWCGGVQWATPTDVTGLQGLWLSQTSRMITDAGLESCSSRLYPMRSILMTSRATIGAFAIAGCDIAVNQGFIVVNARDDRLHWWLYAQMRSRVPEFLSYANGATFMELSRGRFKSLPVWTADEATMVEFGHRVDPLLRRVQATQAENERLAGTRDALLPLLMSGRVRVKDVAREVEELV</sequence>
<organism evidence="5 6">
    <name type="scientific">Leekyejoonella antrihumi</name>
    <dbReference type="NCBI Taxonomy" id="1660198"/>
    <lineage>
        <taxon>Bacteria</taxon>
        <taxon>Bacillati</taxon>
        <taxon>Actinomycetota</taxon>
        <taxon>Actinomycetes</taxon>
        <taxon>Micrococcales</taxon>
        <taxon>Dermacoccaceae</taxon>
        <taxon>Leekyejoonella</taxon>
    </lineage>
</organism>
<evidence type="ECO:0000256" key="3">
    <source>
        <dbReference type="ARBA" id="ARBA00023125"/>
    </source>
</evidence>
<dbReference type="CDD" id="cd17273">
    <property type="entry name" value="RMtype1_S_EcoJA69PI-TRD1-CR1_like"/>
    <property type="match status" value="1"/>
</dbReference>
<dbReference type="GO" id="GO:0003677">
    <property type="term" value="F:DNA binding"/>
    <property type="evidence" value="ECO:0007669"/>
    <property type="project" value="UniProtKB-KW"/>
</dbReference>
<dbReference type="Proteomes" id="UP000320244">
    <property type="component" value="Unassembled WGS sequence"/>
</dbReference>
<reference evidence="5 6" key="1">
    <citation type="submission" date="2019-05" db="EMBL/GenBank/DDBJ databases">
        <authorList>
            <person name="Lee S.D."/>
        </authorList>
    </citation>
    <scope>NUCLEOTIDE SEQUENCE [LARGE SCALE GENOMIC DNA]</scope>
    <source>
        <strain evidence="5 6">C5-26</strain>
    </source>
</reference>